<keyword evidence="3" id="KW-1185">Reference proteome</keyword>
<reference evidence="2 3" key="1">
    <citation type="journal article" date="2023" name="ISME J.">
        <title>Thermophilic Dehalococcoidia with unusual traits shed light on an unexpected past.</title>
        <authorList>
            <person name="Palmer M."/>
            <person name="Covington J.K."/>
            <person name="Zhou E.M."/>
            <person name="Thomas S.C."/>
            <person name="Habib N."/>
            <person name="Seymour C.O."/>
            <person name="Lai D."/>
            <person name="Johnston J."/>
            <person name="Hashimi A."/>
            <person name="Jiao J.Y."/>
            <person name="Muok A.R."/>
            <person name="Liu L."/>
            <person name="Xian W.D."/>
            <person name="Zhi X.Y."/>
            <person name="Li M.M."/>
            <person name="Silva L.P."/>
            <person name="Bowen B.P."/>
            <person name="Louie K."/>
            <person name="Briegel A."/>
            <person name="Pett-Ridge J."/>
            <person name="Weber P.K."/>
            <person name="Tocheva E.I."/>
            <person name="Woyke T."/>
            <person name="Northen T.R."/>
            <person name="Mayali X."/>
            <person name="Li W.J."/>
            <person name="Hedlund B.P."/>
        </authorList>
    </citation>
    <scope>NUCLEOTIDE SEQUENCE [LARGE SCALE GENOMIC DNA]</scope>
    <source>
        <strain evidence="2 3">YIM 72310</strain>
    </source>
</reference>
<dbReference type="EMBL" id="CP115149">
    <property type="protein sequence ID" value="WBL37398.1"/>
    <property type="molecule type" value="Genomic_DNA"/>
</dbReference>
<dbReference type="CDD" id="cd06223">
    <property type="entry name" value="PRTases_typeI"/>
    <property type="match status" value="1"/>
</dbReference>
<accession>A0ABY7ME08</accession>
<evidence type="ECO:0008006" key="4">
    <source>
        <dbReference type="Google" id="ProtNLM"/>
    </source>
</evidence>
<dbReference type="SUPFAM" id="SSF53271">
    <property type="entry name" value="PRTase-like"/>
    <property type="match status" value="1"/>
</dbReference>
<name>A0ABY7ME08_9CHLR</name>
<evidence type="ECO:0000313" key="3">
    <source>
        <dbReference type="Proteomes" id="UP001212803"/>
    </source>
</evidence>
<evidence type="ECO:0000256" key="1">
    <source>
        <dbReference type="ARBA" id="ARBA00008007"/>
    </source>
</evidence>
<sequence>MQLWLGKQPEEPWRGAWALDWHTVDHEGPGYRRSELGELLYALKYDGNRSAAAPIAERLAAFVTSLGVFPSLTAIIPVPPSDRTRAEQPVDILARELEALTGRPADREWLVRVRAGAPLKDIESPEEREEALRGAFAVTDLDRYRGKRLLLLDDIFRSGATLRECTRTMLKDDACSAVYAVTITRTRVRR</sequence>
<comment type="similarity">
    <text evidence="1">Belongs to the ComF/GntX family.</text>
</comment>
<organism evidence="2 3">
    <name type="scientific">Tepidiforma flava</name>
    <dbReference type="NCBI Taxonomy" id="3004094"/>
    <lineage>
        <taxon>Bacteria</taxon>
        <taxon>Bacillati</taxon>
        <taxon>Chloroflexota</taxon>
        <taxon>Tepidiformia</taxon>
        <taxon>Tepidiformales</taxon>
        <taxon>Tepidiformaceae</taxon>
        <taxon>Tepidiforma</taxon>
    </lineage>
</organism>
<dbReference type="Gene3D" id="3.40.50.2020">
    <property type="match status" value="1"/>
</dbReference>
<dbReference type="RefSeq" id="WP_270057911.1">
    <property type="nucleotide sequence ID" value="NZ_CP115149.1"/>
</dbReference>
<dbReference type="InterPro" id="IPR029057">
    <property type="entry name" value="PRTase-like"/>
</dbReference>
<dbReference type="InterPro" id="IPR000836">
    <property type="entry name" value="PRTase_dom"/>
</dbReference>
<gene>
    <name evidence="2" type="ORF">O0235_07435</name>
</gene>
<evidence type="ECO:0000313" key="2">
    <source>
        <dbReference type="EMBL" id="WBL37398.1"/>
    </source>
</evidence>
<dbReference type="InterPro" id="IPR051910">
    <property type="entry name" value="ComF/GntX_DNA_util-trans"/>
</dbReference>
<dbReference type="PANTHER" id="PTHR47505">
    <property type="entry name" value="DNA UTILIZATION PROTEIN YHGH"/>
    <property type="match status" value="1"/>
</dbReference>
<dbReference type="Proteomes" id="UP001212803">
    <property type="component" value="Chromosome"/>
</dbReference>
<protein>
    <recommendedName>
        <fullName evidence="4">ComF family protein</fullName>
    </recommendedName>
</protein>
<proteinExistence type="inferred from homology"/>
<dbReference type="PANTHER" id="PTHR47505:SF1">
    <property type="entry name" value="DNA UTILIZATION PROTEIN YHGH"/>
    <property type="match status" value="1"/>
</dbReference>